<feature type="binding site" evidence="5">
    <location>
        <position position="43"/>
    </location>
    <ligand>
        <name>(2E)-4-hydroxy-3-methylbut-2-enyl diphosphate</name>
        <dbReference type="ChEBI" id="CHEBI:128753"/>
    </ligand>
</feature>
<dbReference type="GO" id="GO:0046872">
    <property type="term" value="F:metal ion binding"/>
    <property type="evidence" value="ECO:0007669"/>
    <property type="project" value="UniProtKB-KW"/>
</dbReference>
<dbReference type="Gene3D" id="3.40.50.11270">
    <property type="match status" value="1"/>
</dbReference>
<feature type="binding site" evidence="5">
    <location>
        <position position="200"/>
    </location>
    <ligand>
        <name>[4Fe-4S] cluster</name>
        <dbReference type="ChEBI" id="CHEBI:49883"/>
    </ligand>
</feature>
<keyword evidence="5" id="KW-0414">Isoprene biosynthesis</keyword>
<accession>A0A5R8QFI9</accession>
<feature type="binding site" evidence="5">
    <location>
        <position position="83"/>
    </location>
    <ligand>
        <name>isopentenyl diphosphate</name>
        <dbReference type="ChEBI" id="CHEBI:128769"/>
    </ligand>
</feature>
<feature type="binding site" evidence="5">
    <location>
        <position position="272"/>
    </location>
    <ligand>
        <name>dimethylallyl diphosphate</name>
        <dbReference type="ChEBI" id="CHEBI:57623"/>
    </ligand>
</feature>
<sequence>MKVMKITPQGYCHGVVHAINIVTESAFNNELPRPIYILGQIVHNRHITNALAELGIETLEATNATRLELLEKIDHGTVIMTAHGVSPQVIQTATDKGLHVIDATCSDVTTTHKLLAEKINEGYEFFYIGKKGHPEPEGATGIHPQKIHLVETADDIANINVTSDKLLITNQTTLSIWDVAKVAKAIQAAYPQAEFIKEICNATQVRQEAVAAQAQFTDLILVVGDPKSNNTNRLAQIAEESGTPAKRIADVSEVDLDWFTEDMIIGVTSGASTPTQVMMTVFRYLEQLDLNDENTWSVEGTLPKEKLLPIRKYKDAQAKKDSQ</sequence>
<keyword evidence="1 5" id="KW-0004">4Fe-4S</keyword>
<gene>
    <name evidence="5" type="primary">ispH</name>
    <name evidence="6" type="ORF">FEZ08_03930</name>
</gene>
<dbReference type="NCBIfam" id="NF002187">
    <property type="entry name" value="PRK01045.1-1"/>
    <property type="match status" value="1"/>
</dbReference>
<dbReference type="RefSeq" id="WP_138190412.1">
    <property type="nucleotide sequence ID" value="NZ_VBWP01000002.1"/>
</dbReference>
<feature type="binding site" evidence="5">
    <location>
        <position position="43"/>
    </location>
    <ligand>
        <name>isopentenyl diphosphate</name>
        <dbReference type="ChEBI" id="CHEBI:128769"/>
    </ligand>
</feature>
<comment type="cofactor">
    <cofactor evidence="5">
        <name>[4Fe-4S] cluster</name>
        <dbReference type="ChEBI" id="CHEBI:49883"/>
    </cofactor>
    <text evidence="5">Binds 1 [4Fe-4S] cluster per subunit.</text>
</comment>
<feature type="binding site" evidence="5">
    <location>
        <position position="133"/>
    </location>
    <ligand>
        <name>isopentenyl diphosphate</name>
        <dbReference type="ChEBI" id="CHEBI:128769"/>
    </ligand>
</feature>
<dbReference type="PANTHER" id="PTHR30426">
    <property type="entry name" value="4-HYDROXY-3-METHYLBUT-2-ENYL DIPHOSPHATE REDUCTASE"/>
    <property type="match status" value="1"/>
</dbReference>
<dbReference type="GO" id="GO:0019288">
    <property type="term" value="P:isopentenyl diphosphate biosynthetic process, methylerythritol 4-phosphate pathway"/>
    <property type="evidence" value="ECO:0007669"/>
    <property type="project" value="UniProtKB-UniRule"/>
</dbReference>
<feature type="binding site" evidence="5">
    <location>
        <position position="228"/>
    </location>
    <ligand>
        <name>dimethylallyl diphosphate</name>
        <dbReference type="ChEBI" id="CHEBI:57623"/>
    </ligand>
</feature>
<evidence type="ECO:0000256" key="3">
    <source>
        <dbReference type="ARBA" id="ARBA00023004"/>
    </source>
</evidence>
<name>A0A5R8QFI9_9FIRM</name>
<dbReference type="InterPro" id="IPR003451">
    <property type="entry name" value="LytB/IspH"/>
</dbReference>
<feature type="active site" description="Proton donor" evidence="5">
    <location>
        <position position="135"/>
    </location>
</feature>
<feature type="binding site" evidence="5">
    <location>
        <position position="83"/>
    </location>
    <ligand>
        <name>(2E)-4-hydroxy-3-methylbut-2-enyl diphosphate</name>
        <dbReference type="ChEBI" id="CHEBI:128753"/>
    </ligand>
</feature>
<dbReference type="GO" id="GO:0051745">
    <property type="term" value="F:4-hydroxy-3-methylbut-2-enyl diphosphate reductase activity"/>
    <property type="evidence" value="ECO:0007669"/>
    <property type="project" value="UniProtKB-UniRule"/>
</dbReference>
<keyword evidence="4 5" id="KW-0411">Iron-sulfur</keyword>
<dbReference type="NCBIfam" id="TIGR00216">
    <property type="entry name" value="ispH_lytB"/>
    <property type="match status" value="1"/>
</dbReference>
<feature type="binding site" evidence="5">
    <location>
        <position position="272"/>
    </location>
    <ligand>
        <name>isopentenyl diphosphate</name>
        <dbReference type="ChEBI" id="CHEBI:128769"/>
    </ligand>
</feature>
<dbReference type="UniPathway" id="UPA00059">
    <property type="reaction ID" value="UER00105"/>
</dbReference>
<feature type="binding site" evidence="5">
    <location>
        <position position="230"/>
    </location>
    <ligand>
        <name>dimethylallyl diphosphate</name>
        <dbReference type="ChEBI" id="CHEBI:57623"/>
    </ligand>
</feature>
<keyword evidence="7" id="KW-1185">Reference proteome</keyword>
<dbReference type="EMBL" id="VBWP01000002">
    <property type="protein sequence ID" value="TLG76775.1"/>
    <property type="molecule type" value="Genomic_DNA"/>
</dbReference>
<dbReference type="CDD" id="cd13944">
    <property type="entry name" value="lytB_ispH"/>
    <property type="match status" value="1"/>
</dbReference>
<dbReference type="GO" id="GO:0050992">
    <property type="term" value="P:dimethylallyl diphosphate biosynthetic process"/>
    <property type="evidence" value="ECO:0007669"/>
    <property type="project" value="UniProtKB-UniRule"/>
</dbReference>
<comment type="catalytic activity">
    <reaction evidence="5">
        <text>dimethylallyl diphosphate + 2 oxidized [2Fe-2S]-[ferredoxin] + H2O = (2E)-4-hydroxy-3-methylbut-2-enyl diphosphate + 2 reduced [2Fe-2S]-[ferredoxin] + 2 H(+)</text>
        <dbReference type="Rhea" id="RHEA:24825"/>
        <dbReference type="Rhea" id="RHEA-COMP:10000"/>
        <dbReference type="Rhea" id="RHEA-COMP:10001"/>
        <dbReference type="ChEBI" id="CHEBI:15377"/>
        <dbReference type="ChEBI" id="CHEBI:15378"/>
        <dbReference type="ChEBI" id="CHEBI:33737"/>
        <dbReference type="ChEBI" id="CHEBI:33738"/>
        <dbReference type="ChEBI" id="CHEBI:57623"/>
        <dbReference type="ChEBI" id="CHEBI:128753"/>
        <dbReference type="EC" id="1.17.7.4"/>
    </reaction>
</comment>
<dbReference type="AlphaFoldDB" id="A0A5R8QFI9"/>
<feature type="binding site" evidence="5">
    <location>
        <position position="105"/>
    </location>
    <ligand>
        <name>[4Fe-4S] cluster</name>
        <dbReference type="ChEBI" id="CHEBI:49883"/>
    </ligand>
</feature>
<feature type="binding site" evidence="5">
    <location>
        <position position="43"/>
    </location>
    <ligand>
        <name>dimethylallyl diphosphate</name>
        <dbReference type="ChEBI" id="CHEBI:57623"/>
    </ligand>
</feature>
<evidence type="ECO:0000256" key="4">
    <source>
        <dbReference type="ARBA" id="ARBA00023014"/>
    </source>
</evidence>
<comment type="function">
    <text evidence="5">Catalyzes the conversion of 1-hydroxy-2-methyl-2-(E)-butenyl 4-diphosphate (HMBPP) into a mixture of isopentenyl diphosphate (IPP) and dimethylallyl diphosphate (DMAPP). Acts in the terminal step of the DOXP/MEP pathway for isoprenoid precursor biosynthesis.</text>
</comment>
<feature type="binding site" evidence="5">
    <location>
        <position position="272"/>
    </location>
    <ligand>
        <name>(2E)-4-hydroxy-3-methylbut-2-enyl diphosphate</name>
        <dbReference type="ChEBI" id="CHEBI:128753"/>
    </ligand>
</feature>
<comment type="catalytic activity">
    <reaction evidence="5">
        <text>isopentenyl diphosphate + 2 oxidized [2Fe-2S]-[ferredoxin] + H2O = (2E)-4-hydroxy-3-methylbut-2-enyl diphosphate + 2 reduced [2Fe-2S]-[ferredoxin] + 2 H(+)</text>
        <dbReference type="Rhea" id="RHEA:24488"/>
        <dbReference type="Rhea" id="RHEA-COMP:10000"/>
        <dbReference type="Rhea" id="RHEA-COMP:10001"/>
        <dbReference type="ChEBI" id="CHEBI:15377"/>
        <dbReference type="ChEBI" id="CHEBI:15378"/>
        <dbReference type="ChEBI" id="CHEBI:33737"/>
        <dbReference type="ChEBI" id="CHEBI:33738"/>
        <dbReference type="ChEBI" id="CHEBI:128753"/>
        <dbReference type="ChEBI" id="CHEBI:128769"/>
        <dbReference type="EC" id="1.17.7.4"/>
    </reaction>
</comment>
<reference evidence="6 7" key="1">
    <citation type="submission" date="2019-05" db="EMBL/GenBank/DDBJ databases">
        <title>Culicoidintestinum kansasii gen. nov., sp. nov. from the gastrointestinal tract of the biting midge, Culicoides sonorensis.</title>
        <authorList>
            <person name="Neupane S."/>
            <person name="Ghosh A."/>
            <person name="Gunther S."/>
            <person name="Martin K."/>
            <person name="Zurek L."/>
        </authorList>
    </citation>
    <scope>NUCLEOTIDE SEQUENCE [LARGE SCALE GENOMIC DNA]</scope>
    <source>
        <strain evidence="6 7">CS-1</strain>
    </source>
</reference>
<protein>
    <recommendedName>
        <fullName evidence="5">4-hydroxy-3-methylbut-2-enyl diphosphate reductase</fullName>
        <shortName evidence="5">HMBPP reductase</shortName>
        <ecNumber evidence="5">1.17.7.4</ecNumber>
    </recommendedName>
</protein>
<comment type="caution">
    <text evidence="5">Lacks conserved residue(s) required for the propagation of feature annotation.</text>
</comment>
<evidence type="ECO:0000313" key="6">
    <source>
        <dbReference type="EMBL" id="TLG76775.1"/>
    </source>
</evidence>
<evidence type="ECO:0000256" key="1">
    <source>
        <dbReference type="ARBA" id="ARBA00022485"/>
    </source>
</evidence>
<dbReference type="PANTHER" id="PTHR30426:SF0">
    <property type="entry name" value="4-HYDROXY-3-METHYLBUT-2-ENYL DIPHOSPHATE REDUCTASE"/>
    <property type="match status" value="1"/>
</dbReference>
<dbReference type="OrthoDB" id="9777362at2"/>
<dbReference type="UniPathway" id="UPA00056">
    <property type="reaction ID" value="UER00097"/>
</dbReference>
<dbReference type="Gene3D" id="3.40.1010.20">
    <property type="entry name" value="4-hydroxy-3-methylbut-2-enyl diphosphate reductase, catalytic domain"/>
    <property type="match status" value="2"/>
</dbReference>
<keyword evidence="5 6" id="KW-0560">Oxidoreductase</keyword>
<keyword evidence="2 5" id="KW-0479">Metal-binding</keyword>
<comment type="caution">
    <text evidence="6">The sequence shown here is derived from an EMBL/GenBank/DDBJ whole genome shotgun (WGS) entry which is preliminary data.</text>
</comment>
<feature type="binding site" evidence="5">
    <location>
        <position position="133"/>
    </location>
    <ligand>
        <name>(2E)-4-hydroxy-3-methylbut-2-enyl diphosphate</name>
        <dbReference type="ChEBI" id="CHEBI:128753"/>
    </ligand>
</feature>
<feature type="binding site" evidence="5">
    <location>
        <position position="228"/>
    </location>
    <ligand>
        <name>(2E)-4-hydroxy-3-methylbut-2-enyl diphosphate</name>
        <dbReference type="ChEBI" id="CHEBI:128753"/>
    </ligand>
</feature>
<feature type="binding site" evidence="5">
    <location>
        <position position="230"/>
    </location>
    <ligand>
        <name>isopentenyl diphosphate</name>
        <dbReference type="ChEBI" id="CHEBI:128769"/>
    </ligand>
</feature>
<organism evidence="6 7">
    <name type="scientific">Culicoidibacter larvae</name>
    <dbReference type="NCBI Taxonomy" id="2579976"/>
    <lineage>
        <taxon>Bacteria</taxon>
        <taxon>Bacillati</taxon>
        <taxon>Bacillota</taxon>
        <taxon>Culicoidibacteria</taxon>
        <taxon>Culicoidibacterales</taxon>
        <taxon>Culicoidibacteraceae</taxon>
        <taxon>Culicoidibacter</taxon>
    </lineage>
</organism>
<comment type="pathway">
    <text evidence="5">Isoprenoid biosynthesis; isopentenyl diphosphate biosynthesis via DXP pathway; isopentenyl diphosphate from 1-deoxy-D-xylulose 5-phosphate: step 6/6.</text>
</comment>
<feature type="binding site" evidence="5">
    <location>
        <position position="133"/>
    </location>
    <ligand>
        <name>dimethylallyl diphosphate</name>
        <dbReference type="ChEBI" id="CHEBI:57623"/>
    </ligand>
</feature>
<feature type="binding site" evidence="5">
    <location>
        <position position="230"/>
    </location>
    <ligand>
        <name>(2E)-4-hydroxy-3-methylbut-2-enyl diphosphate</name>
        <dbReference type="ChEBI" id="CHEBI:128753"/>
    </ligand>
</feature>
<keyword evidence="3 5" id="KW-0408">Iron</keyword>
<evidence type="ECO:0000313" key="7">
    <source>
        <dbReference type="Proteomes" id="UP000306912"/>
    </source>
</evidence>
<dbReference type="EC" id="1.17.7.4" evidence="5"/>
<feature type="binding site" evidence="5">
    <location>
        <position position="172"/>
    </location>
    <ligand>
        <name>(2E)-4-hydroxy-3-methylbut-2-enyl diphosphate</name>
        <dbReference type="ChEBI" id="CHEBI:128753"/>
    </ligand>
</feature>
<feature type="binding site" evidence="5">
    <location>
        <position position="228"/>
    </location>
    <ligand>
        <name>isopentenyl diphosphate</name>
        <dbReference type="ChEBI" id="CHEBI:128769"/>
    </ligand>
</feature>
<evidence type="ECO:0000256" key="5">
    <source>
        <dbReference type="HAMAP-Rule" id="MF_00191"/>
    </source>
</evidence>
<proteinExistence type="inferred from homology"/>
<dbReference type="InParanoid" id="A0A5R8QFI9"/>
<comment type="pathway">
    <text evidence="5">Isoprenoid biosynthesis; dimethylallyl diphosphate biosynthesis; dimethylallyl diphosphate from (2E)-4-hydroxy-3-methylbutenyl diphosphate: step 1/1.</text>
</comment>
<feature type="binding site" evidence="5">
    <location>
        <position position="83"/>
    </location>
    <ligand>
        <name>dimethylallyl diphosphate</name>
        <dbReference type="ChEBI" id="CHEBI:57623"/>
    </ligand>
</feature>
<dbReference type="GO" id="GO:0016114">
    <property type="term" value="P:terpenoid biosynthetic process"/>
    <property type="evidence" value="ECO:0007669"/>
    <property type="project" value="UniProtKB-UniRule"/>
</dbReference>
<feature type="binding site" evidence="5">
    <location>
        <position position="12"/>
    </location>
    <ligand>
        <name>[4Fe-4S] cluster</name>
        <dbReference type="ChEBI" id="CHEBI:49883"/>
    </ligand>
</feature>
<comment type="similarity">
    <text evidence="5">Belongs to the IspH family.</text>
</comment>
<dbReference type="HAMAP" id="MF_00191">
    <property type="entry name" value="IspH"/>
    <property type="match status" value="1"/>
</dbReference>
<dbReference type="FunCoup" id="A0A5R8QFI9">
    <property type="interactions" value="241"/>
</dbReference>
<dbReference type="GO" id="GO:0051539">
    <property type="term" value="F:4 iron, 4 sulfur cluster binding"/>
    <property type="evidence" value="ECO:0007669"/>
    <property type="project" value="UniProtKB-UniRule"/>
</dbReference>
<dbReference type="Pfam" id="PF02401">
    <property type="entry name" value="LYTB"/>
    <property type="match status" value="1"/>
</dbReference>
<evidence type="ECO:0000256" key="2">
    <source>
        <dbReference type="ARBA" id="ARBA00022723"/>
    </source>
</evidence>
<dbReference type="Proteomes" id="UP000306912">
    <property type="component" value="Unassembled WGS sequence"/>
</dbReference>